<protein>
    <submittedName>
        <fullName evidence="1">Uncharacterized protein</fullName>
    </submittedName>
</protein>
<reference evidence="1" key="1">
    <citation type="submission" date="2023-11" db="EMBL/GenBank/DDBJ databases">
        <authorList>
            <person name="Poullet M."/>
        </authorList>
    </citation>
    <scope>NUCLEOTIDE SEQUENCE</scope>
    <source>
        <strain evidence="1">E1834</strain>
    </source>
</reference>
<dbReference type="EMBL" id="CAVMJV010000002">
    <property type="protein sequence ID" value="CAK5014056.1"/>
    <property type="molecule type" value="Genomic_DNA"/>
</dbReference>
<name>A0ACB0XR59_MELEN</name>
<evidence type="ECO:0000313" key="2">
    <source>
        <dbReference type="Proteomes" id="UP001497535"/>
    </source>
</evidence>
<proteinExistence type="predicted"/>
<sequence>MSKYKNKISRKSLNKIIKEKIFSFHVKAQKNIFCCARQVPSPLPSLSCIPKFFFFSFNLLLK</sequence>
<accession>A0ACB0XR59</accession>
<organism evidence="1 2">
    <name type="scientific">Meloidogyne enterolobii</name>
    <name type="common">Root-knot nematode worm</name>
    <name type="synonym">Meloidogyne mayaguensis</name>
    <dbReference type="NCBI Taxonomy" id="390850"/>
    <lineage>
        <taxon>Eukaryota</taxon>
        <taxon>Metazoa</taxon>
        <taxon>Ecdysozoa</taxon>
        <taxon>Nematoda</taxon>
        <taxon>Chromadorea</taxon>
        <taxon>Rhabditida</taxon>
        <taxon>Tylenchina</taxon>
        <taxon>Tylenchomorpha</taxon>
        <taxon>Tylenchoidea</taxon>
        <taxon>Meloidogynidae</taxon>
        <taxon>Meloidogyninae</taxon>
        <taxon>Meloidogyne</taxon>
    </lineage>
</organism>
<comment type="caution">
    <text evidence="1">The sequence shown here is derived from an EMBL/GenBank/DDBJ whole genome shotgun (WGS) entry which is preliminary data.</text>
</comment>
<gene>
    <name evidence="1" type="ORF">MENTE1834_LOCUS2594</name>
</gene>
<dbReference type="Proteomes" id="UP001497535">
    <property type="component" value="Unassembled WGS sequence"/>
</dbReference>
<evidence type="ECO:0000313" key="1">
    <source>
        <dbReference type="EMBL" id="CAK5014056.1"/>
    </source>
</evidence>
<keyword evidence="2" id="KW-1185">Reference proteome</keyword>